<keyword evidence="2" id="KW-1185">Reference proteome</keyword>
<name>A0A834SUT9_9FABA</name>
<gene>
    <name evidence="1" type="ORF">G2W53_037413</name>
</gene>
<reference evidence="1" key="1">
    <citation type="submission" date="2020-09" db="EMBL/GenBank/DDBJ databases">
        <title>Genome-Enabled Discovery of Anthraquinone Biosynthesis in Senna tora.</title>
        <authorList>
            <person name="Kang S.-H."/>
            <person name="Pandey R.P."/>
            <person name="Lee C.-M."/>
            <person name="Sim J.-S."/>
            <person name="Jeong J.-T."/>
            <person name="Choi B.-S."/>
            <person name="Jung M."/>
            <person name="Ginzburg D."/>
            <person name="Zhao K."/>
            <person name="Won S.Y."/>
            <person name="Oh T.-J."/>
            <person name="Yu Y."/>
            <person name="Kim N.-H."/>
            <person name="Lee O.R."/>
            <person name="Lee T.-H."/>
            <person name="Bashyal P."/>
            <person name="Kim T.-S."/>
            <person name="Lee W.-H."/>
            <person name="Kawkins C."/>
            <person name="Kim C.-K."/>
            <person name="Kim J.S."/>
            <person name="Ahn B.O."/>
            <person name="Rhee S.Y."/>
            <person name="Sohng J.K."/>
        </authorList>
    </citation>
    <scope>NUCLEOTIDE SEQUENCE</scope>
    <source>
        <tissue evidence="1">Leaf</tissue>
    </source>
</reference>
<proteinExistence type="predicted"/>
<dbReference type="EMBL" id="JAAIUW010000011">
    <property type="protein sequence ID" value="KAF7810670.1"/>
    <property type="molecule type" value="Genomic_DNA"/>
</dbReference>
<sequence>MGLVIALKGFEVISKQVLKGNRDSIAKEFKKYKSNVSLQKWGKSITTVSQTNRLAFYFGVRVYLMLEWDILPDASQTKQSLRVVFGNPSGFTARMGLMIALKECEVISKQLLKGNSRSHIKRIQQVHVKRIVVEVDHIHRFGLYFAILVDLMLEWDS</sequence>
<accession>A0A834SUT9</accession>
<organism evidence="1 2">
    <name type="scientific">Senna tora</name>
    <dbReference type="NCBI Taxonomy" id="362788"/>
    <lineage>
        <taxon>Eukaryota</taxon>
        <taxon>Viridiplantae</taxon>
        <taxon>Streptophyta</taxon>
        <taxon>Embryophyta</taxon>
        <taxon>Tracheophyta</taxon>
        <taxon>Spermatophyta</taxon>
        <taxon>Magnoliopsida</taxon>
        <taxon>eudicotyledons</taxon>
        <taxon>Gunneridae</taxon>
        <taxon>Pentapetalae</taxon>
        <taxon>rosids</taxon>
        <taxon>fabids</taxon>
        <taxon>Fabales</taxon>
        <taxon>Fabaceae</taxon>
        <taxon>Caesalpinioideae</taxon>
        <taxon>Cassia clade</taxon>
        <taxon>Senna</taxon>
    </lineage>
</organism>
<evidence type="ECO:0000313" key="1">
    <source>
        <dbReference type="EMBL" id="KAF7810670.1"/>
    </source>
</evidence>
<dbReference type="Proteomes" id="UP000634136">
    <property type="component" value="Unassembled WGS sequence"/>
</dbReference>
<comment type="caution">
    <text evidence="1">The sequence shown here is derived from an EMBL/GenBank/DDBJ whole genome shotgun (WGS) entry which is preliminary data.</text>
</comment>
<evidence type="ECO:0000313" key="2">
    <source>
        <dbReference type="Proteomes" id="UP000634136"/>
    </source>
</evidence>
<protein>
    <submittedName>
        <fullName evidence="1">Uncharacterized protein</fullName>
    </submittedName>
</protein>
<dbReference type="AlphaFoldDB" id="A0A834SUT9"/>